<dbReference type="PROSITE" id="PS01215">
    <property type="entry name" value="MRP"/>
    <property type="match status" value="1"/>
</dbReference>
<reference evidence="11" key="1">
    <citation type="journal article" date="2019" name="Int. J. Syst. Evol. Microbiol.">
        <title>The Global Catalogue of Microorganisms (GCM) 10K type strain sequencing project: providing services to taxonomists for standard genome sequencing and annotation.</title>
        <authorList>
            <consortium name="The Broad Institute Genomics Platform"/>
            <consortium name="The Broad Institute Genome Sequencing Center for Infectious Disease"/>
            <person name="Wu L."/>
            <person name="Ma J."/>
        </authorList>
    </citation>
    <scope>NUCLEOTIDE SEQUENCE [LARGE SCALE GENOMIC DNA]</scope>
    <source>
        <strain evidence="11">JCM 16902</strain>
    </source>
</reference>
<feature type="domain" description="MIP18 family-like" evidence="9">
    <location>
        <begin position="7"/>
        <end position="76"/>
    </location>
</feature>
<dbReference type="Proteomes" id="UP001501074">
    <property type="component" value="Unassembled WGS sequence"/>
</dbReference>
<evidence type="ECO:0000313" key="10">
    <source>
        <dbReference type="EMBL" id="GAA3590966.1"/>
    </source>
</evidence>
<keyword evidence="5 8" id="KW-0067">ATP-binding</keyword>
<keyword evidence="6 8" id="KW-0408">Iron</keyword>
<keyword evidence="4 8" id="KW-0547">Nucleotide-binding</keyword>
<dbReference type="PANTHER" id="PTHR42961">
    <property type="entry name" value="IRON-SULFUR PROTEIN NUBPL"/>
    <property type="match status" value="1"/>
</dbReference>
<dbReference type="SUPFAM" id="SSF52540">
    <property type="entry name" value="P-loop containing nucleoside triphosphate hydrolases"/>
    <property type="match status" value="1"/>
</dbReference>
<dbReference type="InterPro" id="IPR034904">
    <property type="entry name" value="FSCA_dom_sf"/>
</dbReference>
<evidence type="ECO:0000256" key="8">
    <source>
        <dbReference type="HAMAP-Rule" id="MF_02040"/>
    </source>
</evidence>
<evidence type="ECO:0000256" key="4">
    <source>
        <dbReference type="ARBA" id="ARBA00022741"/>
    </source>
</evidence>
<dbReference type="PANTHER" id="PTHR42961:SF2">
    <property type="entry name" value="IRON-SULFUR PROTEIN NUBPL"/>
    <property type="match status" value="1"/>
</dbReference>
<proteinExistence type="inferred from homology"/>
<comment type="subunit">
    <text evidence="8">Homodimer.</text>
</comment>
<keyword evidence="7 8" id="KW-0411">Iron-sulfur</keyword>
<dbReference type="Pfam" id="PF10609">
    <property type="entry name" value="ParA"/>
    <property type="match status" value="1"/>
</dbReference>
<comment type="similarity">
    <text evidence="1">In the N-terminal section; belongs to the MIP18 family.</text>
</comment>
<dbReference type="InterPro" id="IPR019591">
    <property type="entry name" value="Mrp/NBP35_ATP-bd"/>
</dbReference>
<evidence type="ECO:0000256" key="3">
    <source>
        <dbReference type="ARBA" id="ARBA00022723"/>
    </source>
</evidence>
<evidence type="ECO:0000256" key="6">
    <source>
        <dbReference type="ARBA" id="ARBA00023004"/>
    </source>
</evidence>
<evidence type="ECO:0000313" key="11">
    <source>
        <dbReference type="Proteomes" id="UP001501074"/>
    </source>
</evidence>
<dbReference type="SUPFAM" id="SSF117916">
    <property type="entry name" value="Fe-S cluster assembly (FSCA) domain-like"/>
    <property type="match status" value="1"/>
</dbReference>
<gene>
    <name evidence="10" type="ORF">GCM10022223_01860</name>
</gene>
<dbReference type="InterPro" id="IPR033756">
    <property type="entry name" value="YlxH/NBP35"/>
</dbReference>
<organism evidence="10 11">
    <name type="scientific">Kineosporia mesophila</name>
    <dbReference type="NCBI Taxonomy" id="566012"/>
    <lineage>
        <taxon>Bacteria</taxon>
        <taxon>Bacillati</taxon>
        <taxon>Actinomycetota</taxon>
        <taxon>Actinomycetes</taxon>
        <taxon>Kineosporiales</taxon>
        <taxon>Kineosporiaceae</taxon>
        <taxon>Kineosporia</taxon>
    </lineage>
</organism>
<evidence type="ECO:0000256" key="7">
    <source>
        <dbReference type="ARBA" id="ARBA00023014"/>
    </source>
</evidence>
<keyword evidence="3 8" id="KW-0479">Metal-binding</keyword>
<dbReference type="InterPro" id="IPR027417">
    <property type="entry name" value="P-loop_NTPase"/>
</dbReference>
<dbReference type="EMBL" id="BAAAZO010000001">
    <property type="protein sequence ID" value="GAA3590966.1"/>
    <property type="molecule type" value="Genomic_DNA"/>
</dbReference>
<dbReference type="Gene3D" id="3.40.50.300">
    <property type="entry name" value="P-loop containing nucleotide triphosphate hydrolases"/>
    <property type="match status" value="1"/>
</dbReference>
<dbReference type="Gene3D" id="3.30.300.130">
    <property type="entry name" value="Fe-S cluster assembly (FSCA)"/>
    <property type="match status" value="1"/>
</dbReference>
<dbReference type="RefSeq" id="WP_231485476.1">
    <property type="nucleotide sequence ID" value="NZ_BAAAZO010000001.1"/>
</dbReference>
<comment type="caution">
    <text evidence="10">The sequence shown here is derived from an EMBL/GenBank/DDBJ whole genome shotgun (WGS) entry which is preliminary data.</text>
</comment>
<dbReference type="CDD" id="cd02037">
    <property type="entry name" value="Mrp_NBP35"/>
    <property type="match status" value="1"/>
</dbReference>
<evidence type="ECO:0000256" key="5">
    <source>
        <dbReference type="ARBA" id="ARBA00022840"/>
    </source>
</evidence>
<accession>A0ABP6YUB5</accession>
<dbReference type="InterPro" id="IPR000808">
    <property type="entry name" value="Mrp-like_CS"/>
</dbReference>
<protein>
    <recommendedName>
        <fullName evidence="8">Iron-sulfur cluster carrier protein</fullName>
    </recommendedName>
</protein>
<evidence type="ECO:0000259" key="9">
    <source>
        <dbReference type="Pfam" id="PF01883"/>
    </source>
</evidence>
<evidence type="ECO:0000256" key="2">
    <source>
        <dbReference type="ARBA" id="ARBA00008205"/>
    </source>
</evidence>
<dbReference type="HAMAP" id="MF_02040">
    <property type="entry name" value="Mrp_NBP35"/>
    <property type="match status" value="1"/>
</dbReference>
<dbReference type="Pfam" id="PF01883">
    <property type="entry name" value="FeS_assembly_P"/>
    <property type="match status" value="1"/>
</dbReference>
<comment type="similarity">
    <text evidence="8">Belongs to the Mrp/NBP35 ATP-binding proteins family.</text>
</comment>
<dbReference type="InterPro" id="IPR002744">
    <property type="entry name" value="MIP18-like"/>
</dbReference>
<feature type="binding site" evidence="8">
    <location>
        <begin position="120"/>
        <end position="127"/>
    </location>
    <ligand>
        <name>ATP</name>
        <dbReference type="ChEBI" id="CHEBI:30616"/>
    </ligand>
</feature>
<comment type="similarity">
    <text evidence="2">In the C-terminal section; belongs to the Mrp/NBP35 ATP-binding proteins family.</text>
</comment>
<name>A0ABP6YUB5_9ACTN</name>
<keyword evidence="8" id="KW-0378">Hydrolase</keyword>
<comment type="function">
    <text evidence="8">Binds and transfers iron-sulfur (Fe-S) clusters to target apoproteins. Can hydrolyze ATP.</text>
</comment>
<evidence type="ECO:0000256" key="1">
    <source>
        <dbReference type="ARBA" id="ARBA00007352"/>
    </source>
</evidence>
<keyword evidence="11" id="KW-1185">Reference proteome</keyword>
<dbReference type="InterPro" id="IPR044304">
    <property type="entry name" value="NUBPL-like"/>
</dbReference>
<sequence length="376" mass="39018">MPAPLLDAVHAALSTVNDPEIRRPITELDMVESVDVDGSTVRVNVLLTVAGCPMKDRLTADVKAAVLEVAGVSEVGVSLGVMSDDQRGTLREKLRGGQATKEIPFARPGSLTRIYAVASGKGGVGKSSVTVNLAAAMAADGLSVGVLDADVYGFSVPRMLGVDRPPTRMDDMILPPVSHDVKIISIGMFVPGNQPVVWRGPMLHRALEQFLTDVFWGDLDVLLLDLPPGTGDIAISTAQLLPTAEILVVTTPQTAAAEVAERAGSIALQTKQQIVGVVENMSWLEQPDGTRLEIFGSGGGQAVADSLGQSIGAPVPLLGQIPLDVSLREGGDTGVPVVRSHPDSAAAVALSAVARKLGHRARGLAGRSLGLTPAGR</sequence>